<evidence type="ECO:0000256" key="1">
    <source>
        <dbReference type="ARBA" id="ARBA00006479"/>
    </source>
</evidence>
<dbReference type="AlphaFoldDB" id="A0A4R0MPH9"/>
<name>A0A4R0MPH9_9SPHI</name>
<dbReference type="EMBL" id="SJSK01000005">
    <property type="protein sequence ID" value="TCC88741.1"/>
    <property type="molecule type" value="Genomic_DNA"/>
</dbReference>
<dbReference type="RefSeq" id="WP_131554795.1">
    <property type="nucleotide sequence ID" value="NZ_SJSK01000005.1"/>
</dbReference>
<dbReference type="PANTHER" id="PTHR18964:SF149">
    <property type="entry name" value="BIFUNCTIONAL UDP-N-ACETYLGLUCOSAMINE 2-EPIMERASE_N-ACETYLMANNOSAMINE KINASE"/>
    <property type="match status" value="1"/>
</dbReference>
<dbReference type="Pfam" id="PF00480">
    <property type="entry name" value="ROK"/>
    <property type="match status" value="1"/>
</dbReference>
<keyword evidence="3" id="KW-1185">Reference proteome</keyword>
<reference evidence="2 3" key="1">
    <citation type="submission" date="2019-02" db="EMBL/GenBank/DDBJ databases">
        <title>Pedobacter sp. RP-1-13 sp. nov., isolated from Arctic soil.</title>
        <authorList>
            <person name="Dahal R.H."/>
        </authorList>
    </citation>
    <scope>NUCLEOTIDE SEQUENCE [LARGE SCALE GENOMIC DNA]</scope>
    <source>
        <strain evidence="2 3">RP-1-13</strain>
    </source>
</reference>
<organism evidence="2 3">
    <name type="scientific">Pedobacter frigiditerrae</name>
    <dbReference type="NCBI Taxonomy" id="2530452"/>
    <lineage>
        <taxon>Bacteria</taxon>
        <taxon>Pseudomonadati</taxon>
        <taxon>Bacteroidota</taxon>
        <taxon>Sphingobacteriia</taxon>
        <taxon>Sphingobacteriales</taxon>
        <taxon>Sphingobacteriaceae</taxon>
        <taxon>Pedobacter</taxon>
    </lineage>
</organism>
<dbReference type="InterPro" id="IPR043129">
    <property type="entry name" value="ATPase_NBD"/>
</dbReference>
<accession>A0A4R0MPH9</accession>
<comment type="similarity">
    <text evidence="1">Belongs to the ROK (NagC/XylR) family.</text>
</comment>
<dbReference type="SUPFAM" id="SSF53067">
    <property type="entry name" value="Actin-like ATPase domain"/>
    <property type="match status" value="1"/>
</dbReference>
<dbReference type="PANTHER" id="PTHR18964">
    <property type="entry name" value="ROK (REPRESSOR, ORF, KINASE) FAMILY"/>
    <property type="match status" value="1"/>
</dbReference>
<dbReference type="Gene3D" id="3.30.420.40">
    <property type="match status" value="2"/>
</dbReference>
<protein>
    <submittedName>
        <fullName evidence="2">ROK family protein</fullName>
    </submittedName>
</protein>
<evidence type="ECO:0000313" key="2">
    <source>
        <dbReference type="EMBL" id="TCC88741.1"/>
    </source>
</evidence>
<evidence type="ECO:0000313" key="3">
    <source>
        <dbReference type="Proteomes" id="UP000292884"/>
    </source>
</evidence>
<dbReference type="OrthoDB" id="9810372at2"/>
<proteinExistence type="inferred from homology"/>
<dbReference type="InterPro" id="IPR000600">
    <property type="entry name" value="ROK"/>
</dbReference>
<gene>
    <name evidence="2" type="ORF">EZ428_19090</name>
</gene>
<comment type="caution">
    <text evidence="2">The sequence shown here is derived from an EMBL/GenBank/DDBJ whole genome shotgun (WGS) entry which is preliminary data.</text>
</comment>
<sequence length="312" mass="33625">MKELVVGIDVGGTRTKIGLVDLELGKVAEVLVYATETKSSTVFFKQIAEAISQFKDKSSNDGYPIKGIGIGVPSFVYEDGIVDSTYGSLPFMEDYPFKQLIENTHQIPCKIDNDARVIALGEANYGEGKEFDRVLVLTLGTGLGIGFTVNGKLVDSTPYAHMAGHLSVSANGIKCYCGRIGCLEELVSASGICRAAEVLGWENRFPNLPLTAENIFKANKDGHPMAVLLVADLIANLKIGIANYINIYAPDVIVLGGGVAKGLTDYMAELYDPNLLYPYKNYKVVIKNSMLQEHAGVIGSAALFSNQKVRSS</sequence>
<dbReference type="Proteomes" id="UP000292884">
    <property type="component" value="Unassembled WGS sequence"/>
</dbReference>